<dbReference type="EMBL" id="VXLC01000004">
    <property type="protein sequence ID" value="KAA8888283.1"/>
    <property type="molecule type" value="Genomic_DNA"/>
</dbReference>
<dbReference type="InterPro" id="IPR000836">
    <property type="entry name" value="PRTase_dom"/>
</dbReference>
<dbReference type="InterPro" id="IPR029057">
    <property type="entry name" value="PRTase-like"/>
</dbReference>
<feature type="signal peptide" evidence="2">
    <location>
        <begin position="1"/>
        <end position="20"/>
    </location>
</feature>
<dbReference type="Proteomes" id="UP000323876">
    <property type="component" value="Unassembled WGS sequence"/>
</dbReference>
<protein>
    <submittedName>
        <fullName evidence="3">ComF family protein</fullName>
    </submittedName>
</protein>
<gene>
    <name evidence="3" type="ORF">F3087_14650</name>
</gene>
<dbReference type="SUPFAM" id="SSF53271">
    <property type="entry name" value="PRTase-like"/>
    <property type="match status" value="1"/>
</dbReference>
<evidence type="ECO:0000313" key="3">
    <source>
        <dbReference type="EMBL" id="KAA8888283.1"/>
    </source>
</evidence>
<comment type="similarity">
    <text evidence="1">Belongs to the ComF/GntX family.</text>
</comment>
<dbReference type="AlphaFoldDB" id="A0A5N0EH21"/>
<reference evidence="3 4" key="1">
    <citation type="submission" date="2019-09" db="EMBL/GenBank/DDBJ databases">
        <authorList>
            <person name="Wang X."/>
        </authorList>
    </citation>
    <scope>NUCLEOTIDE SEQUENCE [LARGE SCALE GENOMIC DNA]</scope>
    <source>
        <strain evidence="3 4">CICC 11023</strain>
    </source>
</reference>
<dbReference type="InterPro" id="IPR051910">
    <property type="entry name" value="ComF/GntX_DNA_util-trans"/>
</dbReference>
<evidence type="ECO:0000313" key="4">
    <source>
        <dbReference type="Proteomes" id="UP000323876"/>
    </source>
</evidence>
<evidence type="ECO:0000256" key="2">
    <source>
        <dbReference type="SAM" id="SignalP"/>
    </source>
</evidence>
<accession>A0A5N0EH21</accession>
<name>A0A5N0EH21_9NOCA</name>
<comment type="caution">
    <text evidence="3">The sequence shown here is derived from an EMBL/GenBank/DDBJ whole genome shotgun (WGS) entry which is preliminary data.</text>
</comment>
<proteinExistence type="inferred from homology"/>
<dbReference type="Gene3D" id="3.40.50.2020">
    <property type="match status" value="1"/>
</dbReference>
<dbReference type="OrthoDB" id="5244859at2"/>
<sequence length="215" mass="22668">MMRTLLDLILPAACAGCRMAGVGWCADCAAALAGPPIRVWPRTDPGVPCWALGPYAGPGRRAVLAAKERGRRDLAEPLGLALARGLARLRAGDRPLVLVPAPSRKIAARRRGGDPVLRTARVAASWLPDSQMVSVLRVWWAVRDSVGLTPGERAHNLHGRVTTLPGRAATPRIPANAEVVLVDDVLTTGATARESVRALARIGLPTRAVLVTCAA</sequence>
<keyword evidence="2" id="KW-0732">Signal</keyword>
<dbReference type="PANTHER" id="PTHR47505:SF1">
    <property type="entry name" value="DNA UTILIZATION PROTEIN YHGH"/>
    <property type="match status" value="1"/>
</dbReference>
<dbReference type="CDD" id="cd06223">
    <property type="entry name" value="PRTases_typeI"/>
    <property type="match status" value="1"/>
</dbReference>
<evidence type="ECO:0000256" key="1">
    <source>
        <dbReference type="ARBA" id="ARBA00008007"/>
    </source>
</evidence>
<organism evidence="3 4">
    <name type="scientific">Nocardia colli</name>
    <dbReference type="NCBI Taxonomy" id="2545717"/>
    <lineage>
        <taxon>Bacteria</taxon>
        <taxon>Bacillati</taxon>
        <taxon>Actinomycetota</taxon>
        <taxon>Actinomycetes</taxon>
        <taxon>Mycobacteriales</taxon>
        <taxon>Nocardiaceae</taxon>
        <taxon>Nocardia</taxon>
    </lineage>
</organism>
<keyword evidence="4" id="KW-1185">Reference proteome</keyword>
<feature type="chain" id="PRO_5039523326" evidence="2">
    <location>
        <begin position="21"/>
        <end position="215"/>
    </location>
</feature>
<dbReference type="PANTHER" id="PTHR47505">
    <property type="entry name" value="DNA UTILIZATION PROTEIN YHGH"/>
    <property type="match status" value="1"/>
</dbReference>